<evidence type="ECO:0000313" key="4">
    <source>
        <dbReference type="EMBL" id="MFC3228287.1"/>
    </source>
</evidence>
<protein>
    <submittedName>
        <fullName evidence="4">GNAT family N-acetyltransferase</fullName>
        <ecNumber evidence="4">2.3.-.-</ecNumber>
    </submittedName>
</protein>
<dbReference type="InterPro" id="IPR050832">
    <property type="entry name" value="Bact_Acetyltransf"/>
</dbReference>
<dbReference type="Gene3D" id="3.40.630.30">
    <property type="match status" value="1"/>
</dbReference>
<evidence type="ECO:0000256" key="2">
    <source>
        <dbReference type="ARBA" id="ARBA00023315"/>
    </source>
</evidence>
<keyword evidence="1 4" id="KW-0808">Transferase</keyword>
<evidence type="ECO:0000313" key="5">
    <source>
        <dbReference type="Proteomes" id="UP001595528"/>
    </source>
</evidence>
<dbReference type="Proteomes" id="UP001595528">
    <property type="component" value="Unassembled WGS sequence"/>
</dbReference>
<dbReference type="SUPFAM" id="SSF55729">
    <property type="entry name" value="Acyl-CoA N-acyltransferases (Nat)"/>
    <property type="match status" value="1"/>
</dbReference>
<accession>A0ABV7L1X5</accession>
<dbReference type="InterPro" id="IPR000182">
    <property type="entry name" value="GNAT_dom"/>
</dbReference>
<evidence type="ECO:0000256" key="1">
    <source>
        <dbReference type="ARBA" id="ARBA00022679"/>
    </source>
</evidence>
<dbReference type="PANTHER" id="PTHR43877:SF2">
    <property type="entry name" value="AMINOALKYLPHOSPHONATE N-ACETYLTRANSFERASE-RELATED"/>
    <property type="match status" value="1"/>
</dbReference>
<comment type="caution">
    <text evidence="4">The sequence shown here is derived from an EMBL/GenBank/DDBJ whole genome shotgun (WGS) entry which is preliminary data.</text>
</comment>
<name>A0ABV7L1X5_9PROT</name>
<dbReference type="CDD" id="cd04301">
    <property type="entry name" value="NAT_SF"/>
    <property type="match status" value="1"/>
</dbReference>
<dbReference type="RefSeq" id="WP_379901264.1">
    <property type="nucleotide sequence ID" value="NZ_JBHRTR010000028.1"/>
</dbReference>
<dbReference type="InterPro" id="IPR016181">
    <property type="entry name" value="Acyl_CoA_acyltransferase"/>
</dbReference>
<keyword evidence="2 4" id="KW-0012">Acyltransferase</keyword>
<proteinExistence type="predicted"/>
<organism evidence="4 5">
    <name type="scientific">Marinibaculum pumilum</name>
    <dbReference type="NCBI Taxonomy" id="1766165"/>
    <lineage>
        <taxon>Bacteria</taxon>
        <taxon>Pseudomonadati</taxon>
        <taxon>Pseudomonadota</taxon>
        <taxon>Alphaproteobacteria</taxon>
        <taxon>Rhodospirillales</taxon>
        <taxon>Rhodospirillaceae</taxon>
        <taxon>Marinibaculum</taxon>
    </lineage>
</organism>
<keyword evidence="5" id="KW-1185">Reference proteome</keyword>
<dbReference type="PANTHER" id="PTHR43877">
    <property type="entry name" value="AMINOALKYLPHOSPHONATE N-ACETYLTRANSFERASE-RELATED-RELATED"/>
    <property type="match status" value="1"/>
</dbReference>
<dbReference type="EMBL" id="JBHRTR010000028">
    <property type="protein sequence ID" value="MFC3228287.1"/>
    <property type="molecule type" value="Genomic_DNA"/>
</dbReference>
<reference evidence="5" key="1">
    <citation type="journal article" date="2019" name="Int. J. Syst. Evol. Microbiol.">
        <title>The Global Catalogue of Microorganisms (GCM) 10K type strain sequencing project: providing services to taxonomists for standard genome sequencing and annotation.</title>
        <authorList>
            <consortium name="The Broad Institute Genomics Platform"/>
            <consortium name="The Broad Institute Genome Sequencing Center for Infectious Disease"/>
            <person name="Wu L."/>
            <person name="Ma J."/>
        </authorList>
    </citation>
    <scope>NUCLEOTIDE SEQUENCE [LARGE SCALE GENOMIC DNA]</scope>
    <source>
        <strain evidence="5">KCTC 42964</strain>
    </source>
</reference>
<dbReference type="GO" id="GO:0016746">
    <property type="term" value="F:acyltransferase activity"/>
    <property type="evidence" value="ECO:0007669"/>
    <property type="project" value="UniProtKB-KW"/>
</dbReference>
<gene>
    <name evidence="4" type="ORF">ACFOGJ_13660</name>
</gene>
<sequence>MPAAPDRVTIAGEPPDQPDIVALLQAADRYFAALYAVESNHLLDVERLRAPDVTFMVARRDGVALATGALVDCGGWGEIKRMFVDPAARGLGLGRRMLQALERVAAERGLDPLRLETGIRQPEALALYRAAGYAERSPFGAYRPDRQSVFMERALATG</sequence>
<evidence type="ECO:0000259" key="3">
    <source>
        <dbReference type="PROSITE" id="PS51186"/>
    </source>
</evidence>
<dbReference type="Pfam" id="PF00583">
    <property type="entry name" value="Acetyltransf_1"/>
    <property type="match status" value="1"/>
</dbReference>
<dbReference type="EC" id="2.3.-.-" evidence="4"/>
<feature type="domain" description="N-acetyltransferase" evidence="3">
    <location>
        <begin position="10"/>
        <end position="156"/>
    </location>
</feature>
<dbReference type="PROSITE" id="PS51186">
    <property type="entry name" value="GNAT"/>
    <property type="match status" value="1"/>
</dbReference>